<reference evidence="10" key="1">
    <citation type="journal article" date="2019" name="Sci. Rep.">
        <title>Draft genome of Tanacetum cinerariifolium, the natural source of mosquito coil.</title>
        <authorList>
            <person name="Yamashiro T."/>
            <person name="Shiraishi A."/>
            <person name="Satake H."/>
            <person name="Nakayama K."/>
        </authorList>
    </citation>
    <scope>NUCLEOTIDE SEQUENCE</scope>
</reference>
<accession>A0A6L2N400</accession>
<comment type="caution">
    <text evidence="10">The sequence shown here is derived from an EMBL/GenBank/DDBJ whole genome shotgun (WGS) entry which is preliminary data.</text>
</comment>
<evidence type="ECO:0000256" key="3">
    <source>
        <dbReference type="ARBA" id="ARBA00022695"/>
    </source>
</evidence>
<dbReference type="EMBL" id="BKCJ010008051">
    <property type="protein sequence ID" value="GEU80299.1"/>
    <property type="molecule type" value="Genomic_DNA"/>
</dbReference>
<name>A0A6L2N400_TANCI</name>
<evidence type="ECO:0000256" key="4">
    <source>
        <dbReference type="ARBA" id="ARBA00022722"/>
    </source>
</evidence>
<evidence type="ECO:0000256" key="7">
    <source>
        <dbReference type="ARBA" id="ARBA00022918"/>
    </source>
</evidence>
<dbReference type="SUPFAM" id="SSF56672">
    <property type="entry name" value="DNA/RNA polymerases"/>
    <property type="match status" value="1"/>
</dbReference>
<dbReference type="Gene3D" id="3.10.10.10">
    <property type="entry name" value="HIV Type 1 Reverse Transcriptase, subunit A, domain 1"/>
    <property type="match status" value="1"/>
</dbReference>
<keyword evidence="5" id="KW-0255">Endonuclease</keyword>
<feature type="compositionally biased region" description="Gly residues" evidence="8">
    <location>
        <begin position="355"/>
        <end position="376"/>
    </location>
</feature>
<dbReference type="GO" id="GO:0003964">
    <property type="term" value="F:RNA-directed DNA polymerase activity"/>
    <property type="evidence" value="ECO:0007669"/>
    <property type="project" value="UniProtKB-KW"/>
</dbReference>
<feature type="compositionally biased region" description="Gly residues" evidence="8">
    <location>
        <begin position="333"/>
        <end position="347"/>
    </location>
</feature>
<evidence type="ECO:0000313" key="10">
    <source>
        <dbReference type="EMBL" id="GEU80299.1"/>
    </source>
</evidence>
<feature type="region of interest" description="Disordered" evidence="8">
    <location>
        <begin position="93"/>
        <end position="175"/>
    </location>
</feature>
<evidence type="ECO:0000259" key="9">
    <source>
        <dbReference type="PROSITE" id="PS50878"/>
    </source>
</evidence>
<feature type="compositionally biased region" description="Basic and acidic residues" evidence="8">
    <location>
        <begin position="165"/>
        <end position="175"/>
    </location>
</feature>
<keyword evidence="4" id="KW-0540">Nuclease</keyword>
<gene>
    <name evidence="10" type="ORF">Tci_052277</name>
</gene>
<dbReference type="GO" id="GO:0004519">
    <property type="term" value="F:endonuclease activity"/>
    <property type="evidence" value="ECO:0007669"/>
    <property type="project" value="UniProtKB-KW"/>
</dbReference>
<dbReference type="InterPro" id="IPR043128">
    <property type="entry name" value="Rev_trsase/Diguanyl_cyclase"/>
</dbReference>
<dbReference type="InterPro" id="IPR053134">
    <property type="entry name" value="RNA-dir_DNA_polymerase"/>
</dbReference>
<dbReference type="FunFam" id="3.10.10.10:FF:000007">
    <property type="entry name" value="Retrovirus-related Pol polyprotein from transposon 17.6-like Protein"/>
    <property type="match status" value="1"/>
</dbReference>
<proteinExistence type="predicted"/>
<feature type="region of interest" description="Disordered" evidence="8">
    <location>
        <begin position="326"/>
        <end position="385"/>
    </location>
</feature>
<dbReference type="PANTHER" id="PTHR24559:SF427">
    <property type="entry name" value="RNA-DIRECTED DNA POLYMERASE"/>
    <property type="match status" value="1"/>
</dbReference>
<organism evidence="10">
    <name type="scientific">Tanacetum cinerariifolium</name>
    <name type="common">Dalmatian daisy</name>
    <name type="synonym">Chrysanthemum cinerariifolium</name>
    <dbReference type="NCBI Taxonomy" id="118510"/>
    <lineage>
        <taxon>Eukaryota</taxon>
        <taxon>Viridiplantae</taxon>
        <taxon>Streptophyta</taxon>
        <taxon>Embryophyta</taxon>
        <taxon>Tracheophyta</taxon>
        <taxon>Spermatophyta</taxon>
        <taxon>Magnoliopsida</taxon>
        <taxon>eudicotyledons</taxon>
        <taxon>Gunneridae</taxon>
        <taxon>Pentapetalae</taxon>
        <taxon>asterids</taxon>
        <taxon>campanulids</taxon>
        <taxon>Asterales</taxon>
        <taxon>Asteraceae</taxon>
        <taxon>Asteroideae</taxon>
        <taxon>Anthemideae</taxon>
        <taxon>Anthemidinae</taxon>
        <taxon>Tanacetum</taxon>
    </lineage>
</organism>
<dbReference type="InterPro" id="IPR000477">
    <property type="entry name" value="RT_dom"/>
</dbReference>
<dbReference type="Gene3D" id="3.30.70.270">
    <property type="match status" value="1"/>
</dbReference>
<feature type="compositionally biased region" description="Low complexity" evidence="8">
    <location>
        <begin position="30"/>
        <end position="43"/>
    </location>
</feature>
<evidence type="ECO:0000256" key="2">
    <source>
        <dbReference type="ARBA" id="ARBA00022679"/>
    </source>
</evidence>
<dbReference type="Pfam" id="PF00078">
    <property type="entry name" value="RVT_1"/>
    <property type="match status" value="1"/>
</dbReference>
<sequence length="874" mass="98311">MTARKRVEPLSARRLAWRRVSPRSSDHRLSSSSSPTDSLPVHSLGLDAPDQAYFGSSTRVVSPRLGYPLVRAPRHIEAFHCWCAALLSTLCPPTTSESSSKDSSKRPLHSSSHSARPSRKRCRSPADSVPSSTPVMGSLAPTRADLLPPRKRFRDSYSSETNMEEDTKIDTTETEDGRELDIVNRDDARDHVEIDPRDVKDDKEEYKADTSTGYTVKVGIDLMQAPIANEESEEPIGEDSFDSSGTRDGIVRSFEDMPIDLDDVVCDFYHYMSKVRIDRIVEIETIQGRTMTNTRSRMTPAAIKEMINRCVAKALEAHEINMNHGLENMNGNGNDGNGNRNGNGGNGNHNDGNGNENGNGNGGNRGNSNGHGGNGNRDGRGDTPIARECTYQDFMKFQPLNFKGTEGVVGLIRWCEKIETVFHISNCPERYRVKYDTCTLLDSALTWWNSHKRTIGTDVAYALSWRDLMKLMTKEEDRVEKFIGGLPDNIQGNVIAAEPTRLQDVVRIANNLMDKKLKGYAVKNAKNKRRFDTNHRDNRVSCTTKDSVLLSIITIRGLDIWQGITGYYQKDCPKVKNQNRGNKARVPDVRGKAYVLGGGDANSGSNTVIDVSYVVELADGRTLETITVLRDCTLGLLGHQFNIDLMPIDLVTKKEIEDKLKEKRLEDIPTVRDFPEVFPKDLHGLPPIRQVEFQIDLVPGVAPVARSPYRLAPLEMQELSTQLQELSDKGFTRLSSSPWGASVLFVKKKDGSLRMCIDYRELNKLTVKNRYSLLRINDLFDQLQGSSVYSKIDLRSGYHQLKVHDEDILKTAFRTRYGHYEFQVMPFGLTNAPTVFMALMNWVCKPFLDKFVIVFTDDILIYSRNKVEHEGYLK</sequence>
<feature type="domain" description="Reverse transcriptase" evidence="9">
    <location>
        <begin position="727"/>
        <end position="874"/>
    </location>
</feature>
<evidence type="ECO:0000256" key="1">
    <source>
        <dbReference type="ARBA" id="ARBA00022670"/>
    </source>
</evidence>
<keyword evidence="3" id="KW-0548">Nucleotidyltransferase</keyword>
<dbReference type="AlphaFoldDB" id="A0A6L2N400"/>
<keyword evidence="1" id="KW-0645">Protease</keyword>
<keyword evidence="2" id="KW-0808">Transferase</keyword>
<dbReference type="GO" id="GO:0006508">
    <property type="term" value="P:proteolysis"/>
    <property type="evidence" value="ECO:0007669"/>
    <property type="project" value="UniProtKB-KW"/>
</dbReference>
<dbReference type="PROSITE" id="PS50878">
    <property type="entry name" value="RT_POL"/>
    <property type="match status" value="1"/>
</dbReference>
<protein>
    <submittedName>
        <fullName evidence="10">Putative reverse transcriptase domain-containing protein</fullName>
    </submittedName>
</protein>
<evidence type="ECO:0000256" key="5">
    <source>
        <dbReference type="ARBA" id="ARBA00022759"/>
    </source>
</evidence>
<evidence type="ECO:0000256" key="8">
    <source>
        <dbReference type="SAM" id="MobiDB-lite"/>
    </source>
</evidence>
<dbReference type="InterPro" id="IPR043502">
    <property type="entry name" value="DNA/RNA_pol_sf"/>
</dbReference>
<dbReference type="GO" id="GO:0008233">
    <property type="term" value="F:peptidase activity"/>
    <property type="evidence" value="ECO:0007669"/>
    <property type="project" value="UniProtKB-KW"/>
</dbReference>
<keyword evidence="7 10" id="KW-0695">RNA-directed DNA polymerase</keyword>
<dbReference type="PANTHER" id="PTHR24559">
    <property type="entry name" value="TRANSPOSON TY3-I GAG-POL POLYPROTEIN"/>
    <property type="match status" value="1"/>
</dbReference>
<evidence type="ECO:0000256" key="6">
    <source>
        <dbReference type="ARBA" id="ARBA00022801"/>
    </source>
</evidence>
<feature type="region of interest" description="Disordered" evidence="8">
    <location>
        <begin position="19"/>
        <end position="44"/>
    </location>
</feature>
<keyword evidence="6" id="KW-0378">Hydrolase</keyword>
<dbReference type="CDD" id="cd01647">
    <property type="entry name" value="RT_LTR"/>
    <property type="match status" value="1"/>
</dbReference>